<dbReference type="SUPFAM" id="SSF50729">
    <property type="entry name" value="PH domain-like"/>
    <property type="match status" value="1"/>
</dbReference>
<dbReference type="Proteomes" id="UP000242913">
    <property type="component" value="Unassembled WGS sequence"/>
</dbReference>
<dbReference type="Gene3D" id="2.30.29.30">
    <property type="entry name" value="Pleckstrin-homology domain (PH domain)/Phosphotyrosine-binding domain (PTB)"/>
    <property type="match status" value="1"/>
</dbReference>
<accession>A0A238BVX6</accession>
<feature type="domain" description="PH" evidence="2">
    <location>
        <begin position="51"/>
        <end position="175"/>
    </location>
</feature>
<dbReference type="AlphaFoldDB" id="A0A238BVX6"/>
<dbReference type="PROSITE" id="PS50003">
    <property type="entry name" value="PH_DOMAIN"/>
    <property type="match status" value="1"/>
</dbReference>
<evidence type="ECO:0000313" key="3">
    <source>
        <dbReference type="EMBL" id="OZC08840.1"/>
    </source>
</evidence>
<feature type="region of interest" description="Disordered" evidence="1">
    <location>
        <begin position="7"/>
        <end position="31"/>
    </location>
</feature>
<keyword evidence="4" id="KW-1185">Reference proteome</keyword>
<dbReference type="OrthoDB" id="5836871at2759"/>
<feature type="compositionally biased region" description="Polar residues" evidence="1">
    <location>
        <begin position="8"/>
        <end position="20"/>
    </location>
</feature>
<evidence type="ECO:0000259" key="2">
    <source>
        <dbReference type="PROSITE" id="PS50003"/>
    </source>
</evidence>
<dbReference type="InterPro" id="IPR001849">
    <property type="entry name" value="PH_domain"/>
</dbReference>
<gene>
    <name evidence="3" type="ORF">X798_04072</name>
</gene>
<dbReference type="InterPro" id="IPR011993">
    <property type="entry name" value="PH-like_dom_sf"/>
</dbReference>
<sequence>MLLLRRANTPNFGNDYSSHTVDGRKDKGKNKLKREKRAMNEIEMGKNSSSHILIEGTLEKLKTREFPWIFSGKKFPTSWVLRYYVLRYSNIPSPEAFLLEQHEDCMPFSKVRKTLNLRRVLQVNTNISLKNGKQNWILAIHYKAKHGGRLKILYLAAHNEIEMNMWIMKLCYARKLRKQDGMDCQLISVPRKTVMDESGNEFSFVASCMNNRCFTNTSLVKSPTSSNNTKNANYVNPVTTYAYIHLKNCSSTHSLGSSSASLCSSITSSSTTLDHPLTENLSSKNSCLIPPPMWTTQAKLTHTERRRFQIRFFGESIMLLGKYILNQPLTPADVHEILNVKEKEWNNKTVLPDTVDLTDTDRTFLSFYSSSTSPIFDSSVPKPLPRRRNFHGIPPEIDRSCKPTGVRYIAINTGQERWPCLTDRGVGHNHLQKINNRKKEAFAASSRFLPTNPSHQQSLHSIELRNKQISVDQETLYDNKSVTTMNGVLDYFDPMIEPLAQSQSFIKSFQRPKICCTTEYAQIDEESTKAVLEANVQQDEMRHYGFSV</sequence>
<reference evidence="3 4" key="1">
    <citation type="submission" date="2015-12" db="EMBL/GenBank/DDBJ databases">
        <title>Draft genome of the nematode, Onchocerca flexuosa.</title>
        <authorList>
            <person name="Mitreva M."/>
        </authorList>
    </citation>
    <scope>NUCLEOTIDE SEQUENCE [LARGE SCALE GENOMIC DNA]</scope>
    <source>
        <strain evidence="3">Red Deer</strain>
    </source>
</reference>
<dbReference type="SMART" id="SM00233">
    <property type="entry name" value="PH"/>
    <property type="match status" value="1"/>
</dbReference>
<organism evidence="3 4">
    <name type="scientific">Onchocerca flexuosa</name>
    <dbReference type="NCBI Taxonomy" id="387005"/>
    <lineage>
        <taxon>Eukaryota</taxon>
        <taxon>Metazoa</taxon>
        <taxon>Ecdysozoa</taxon>
        <taxon>Nematoda</taxon>
        <taxon>Chromadorea</taxon>
        <taxon>Rhabditida</taxon>
        <taxon>Spirurina</taxon>
        <taxon>Spiruromorpha</taxon>
        <taxon>Filarioidea</taxon>
        <taxon>Onchocercidae</taxon>
        <taxon>Onchocerca</taxon>
    </lineage>
</organism>
<dbReference type="EMBL" id="KZ270001">
    <property type="protein sequence ID" value="OZC08840.1"/>
    <property type="molecule type" value="Genomic_DNA"/>
</dbReference>
<protein>
    <recommendedName>
        <fullName evidence="2">PH domain-containing protein</fullName>
    </recommendedName>
</protein>
<name>A0A238BVX6_9BILA</name>
<evidence type="ECO:0000313" key="4">
    <source>
        <dbReference type="Proteomes" id="UP000242913"/>
    </source>
</evidence>
<evidence type="ECO:0000256" key="1">
    <source>
        <dbReference type="SAM" id="MobiDB-lite"/>
    </source>
</evidence>
<proteinExistence type="predicted"/>